<proteinExistence type="predicted"/>
<feature type="transmembrane region" description="Helical" evidence="1">
    <location>
        <begin position="6"/>
        <end position="25"/>
    </location>
</feature>
<gene>
    <name evidence="2" type="ORF">AACH06_25610</name>
</gene>
<dbReference type="Proteomes" id="UP001371218">
    <property type="component" value="Unassembled WGS sequence"/>
</dbReference>
<organism evidence="2 3">
    <name type="scientific">Ideonella lacteola</name>
    <dbReference type="NCBI Taxonomy" id="2984193"/>
    <lineage>
        <taxon>Bacteria</taxon>
        <taxon>Pseudomonadati</taxon>
        <taxon>Pseudomonadota</taxon>
        <taxon>Betaproteobacteria</taxon>
        <taxon>Burkholderiales</taxon>
        <taxon>Sphaerotilaceae</taxon>
        <taxon>Ideonella</taxon>
    </lineage>
</organism>
<sequence length="90" mass="9556">MTLDDASLTIFALFSLQLLAAFVFGRLSSPEHGVSRPAWAVAALAFVAAWFLPYLGEALYPVAGVASGIGMLHSSWQHAKAAVVQARDKP</sequence>
<accession>A0ABU9BXQ8</accession>
<keyword evidence="1" id="KW-0472">Membrane</keyword>
<dbReference type="EMBL" id="JBBUTG010000026">
    <property type="protein sequence ID" value="MEK8034218.1"/>
    <property type="molecule type" value="Genomic_DNA"/>
</dbReference>
<dbReference type="RefSeq" id="WP_341428646.1">
    <property type="nucleotide sequence ID" value="NZ_JBBUTG010000026.1"/>
</dbReference>
<keyword evidence="1" id="KW-0812">Transmembrane</keyword>
<comment type="caution">
    <text evidence="2">The sequence shown here is derived from an EMBL/GenBank/DDBJ whole genome shotgun (WGS) entry which is preliminary data.</text>
</comment>
<keyword evidence="3" id="KW-1185">Reference proteome</keyword>
<evidence type="ECO:0000256" key="1">
    <source>
        <dbReference type="SAM" id="Phobius"/>
    </source>
</evidence>
<feature type="transmembrane region" description="Helical" evidence="1">
    <location>
        <begin position="37"/>
        <end position="55"/>
    </location>
</feature>
<evidence type="ECO:0000313" key="3">
    <source>
        <dbReference type="Proteomes" id="UP001371218"/>
    </source>
</evidence>
<keyword evidence="1" id="KW-1133">Transmembrane helix</keyword>
<name>A0ABU9BXQ8_9BURK</name>
<evidence type="ECO:0008006" key="4">
    <source>
        <dbReference type="Google" id="ProtNLM"/>
    </source>
</evidence>
<evidence type="ECO:0000313" key="2">
    <source>
        <dbReference type="EMBL" id="MEK8034218.1"/>
    </source>
</evidence>
<reference evidence="2 3" key="1">
    <citation type="submission" date="2024-04" db="EMBL/GenBank/DDBJ databases">
        <title>Novel species of the genus Ideonella isolated from streams.</title>
        <authorList>
            <person name="Lu H."/>
        </authorList>
    </citation>
    <scope>NUCLEOTIDE SEQUENCE [LARGE SCALE GENOMIC DNA]</scope>
    <source>
        <strain evidence="2 3">DXS29W</strain>
    </source>
</reference>
<protein>
    <recommendedName>
        <fullName evidence="4">Holin</fullName>
    </recommendedName>
</protein>